<keyword evidence="3" id="KW-1185">Reference proteome</keyword>
<protein>
    <submittedName>
        <fullName evidence="2">Uncharacterized protein</fullName>
    </submittedName>
</protein>
<dbReference type="OrthoDB" id="6895375at2"/>
<dbReference type="EMBL" id="PYWW01000047">
    <property type="protein sequence ID" value="PTC26558.1"/>
    <property type="molecule type" value="Genomic_DNA"/>
</dbReference>
<evidence type="ECO:0000313" key="4">
    <source>
        <dbReference type="Proteomes" id="UP000240571"/>
    </source>
</evidence>
<comment type="caution">
    <text evidence="2">The sequence shown here is derived from an EMBL/GenBank/DDBJ whole genome shotgun (WGS) entry which is preliminary data.</text>
</comment>
<evidence type="ECO:0000313" key="2">
    <source>
        <dbReference type="EMBL" id="PTC26558.1"/>
    </source>
</evidence>
<name>A0A2T4FT65_9PSED</name>
<dbReference type="RefSeq" id="WP_065904717.1">
    <property type="nucleotide sequence ID" value="NZ_MAUE01000021.1"/>
</dbReference>
<evidence type="ECO:0000313" key="1">
    <source>
        <dbReference type="EMBL" id="OCW25905.1"/>
    </source>
</evidence>
<dbReference type="EMBL" id="MAUE01000021">
    <property type="protein sequence ID" value="OCW25905.1"/>
    <property type="molecule type" value="Genomic_DNA"/>
</dbReference>
<evidence type="ECO:0000313" key="3">
    <source>
        <dbReference type="Proteomes" id="UP000095081"/>
    </source>
</evidence>
<reference evidence="2 4" key="2">
    <citation type="submission" date="2018-03" db="EMBL/GenBank/DDBJ databases">
        <title>Diversity of bacteria associated with corn roots inoculated with woodland soils in Canada, and Description of Pseudomonas aylmerense sp. nov.</title>
        <authorList>
            <person name="Tambong J.T."/>
            <person name="Xu R."/>
            <person name="Tchagang C."/>
        </authorList>
    </citation>
    <scope>NUCLEOTIDE SEQUENCE [LARGE SCALE GENOMIC DNA]</scope>
    <source>
        <strain evidence="2 4">S1E44</strain>
    </source>
</reference>
<dbReference type="AlphaFoldDB" id="A0A2T4FT65"/>
<gene>
    <name evidence="1" type="ORF">BBG20_14875</name>
    <name evidence="2" type="ORF">C9382_20765</name>
</gene>
<dbReference type="Proteomes" id="UP000240571">
    <property type="component" value="Unassembled WGS sequence"/>
</dbReference>
<dbReference type="Proteomes" id="UP000095081">
    <property type="component" value="Unassembled WGS sequence"/>
</dbReference>
<reference evidence="1 3" key="1">
    <citation type="submission" date="2016-06" db="EMBL/GenBank/DDBJ databases">
        <title>Draft genome sequence of Pseudomonas sp. S1E40, a novel strain antagonistic activity to fungal plant pathogen.</title>
        <authorList>
            <person name="Tambong J.T."/>
            <person name="Tchagang C."/>
            <person name="Xu R."/>
        </authorList>
    </citation>
    <scope>NUCLEOTIDE SEQUENCE [LARGE SCALE GENOMIC DNA]</scope>
    <source>
        <strain evidence="1 3">S1E40</strain>
    </source>
</reference>
<organism evidence="2 4">
    <name type="scientific">Pseudomonas aylmerensis</name>
    <dbReference type="NCBI Taxonomy" id="1869229"/>
    <lineage>
        <taxon>Bacteria</taxon>
        <taxon>Pseudomonadati</taxon>
        <taxon>Pseudomonadota</taxon>
        <taxon>Gammaproteobacteria</taxon>
        <taxon>Pseudomonadales</taxon>
        <taxon>Pseudomonadaceae</taxon>
        <taxon>Pseudomonas</taxon>
    </lineage>
</organism>
<sequence length="146" mass="16571">MSTQQPKNQVASNNARILVIRDERPRFFDSSNVQASLRSFSVITDGAGSLTAEYGNTLFPRDERYEFGFPRDIEKHRGNIDYRDENGVYFIMPISGAFYVFSESAGLPDTYINHINYVNLKFEHQGQEVTISGTGEATFVFQKSSH</sequence>
<proteinExistence type="predicted"/>
<accession>A0A2T4FT65</accession>